<protein>
    <submittedName>
        <fullName evidence="2">Uncharacterized protein</fullName>
    </submittedName>
</protein>
<sequence length="257" mass="29897">MIIYYILGFLYCINGALDYPTACDCQEHVNQTSCESHYCLWQEEKCKVAECNQRSLDNCINASQFLSQTPHYCYINNQRCEKLNSCEDIQISLKNVQKAREQCQLYQCALDLVTGYCFKPEKCDEIYDQYTCDSFLIAKSNPLQIDSICYWDKSCKTRTSFIKDCESIQDQDVCLQGGCQYENDQCKEINCNSRSIKDCNGEYVDHQGKVLVCYENNDKCEQIQTQTLHKALCNSMIGHTFKDQQCQKCISYSEHWK</sequence>
<gene>
    <name evidence="2" type="ORF">PSON_ATCC_30995.1.T1390034</name>
</gene>
<dbReference type="Proteomes" id="UP000692954">
    <property type="component" value="Unassembled WGS sequence"/>
</dbReference>
<dbReference type="AlphaFoldDB" id="A0A8S1R600"/>
<organism evidence="2 3">
    <name type="scientific">Paramecium sonneborni</name>
    <dbReference type="NCBI Taxonomy" id="65129"/>
    <lineage>
        <taxon>Eukaryota</taxon>
        <taxon>Sar</taxon>
        <taxon>Alveolata</taxon>
        <taxon>Ciliophora</taxon>
        <taxon>Intramacronucleata</taxon>
        <taxon>Oligohymenophorea</taxon>
        <taxon>Peniculida</taxon>
        <taxon>Parameciidae</taxon>
        <taxon>Paramecium</taxon>
    </lineage>
</organism>
<feature type="signal peptide" evidence="1">
    <location>
        <begin position="1"/>
        <end position="18"/>
    </location>
</feature>
<evidence type="ECO:0000313" key="3">
    <source>
        <dbReference type="Proteomes" id="UP000692954"/>
    </source>
</evidence>
<evidence type="ECO:0000256" key="1">
    <source>
        <dbReference type="SAM" id="SignalP"/>
    </source>
</evidence>
<comment type="caution">
    <text evidence="2">The sequence shown here is derived from an EMBL/GenBank/DDBJ whole genome shotgun (WGS) entry which is preliminary data.</text>
</comment>
<dbReference type="EMBL" id="CAJJDN010000139">
    <property type="protein sequence ID" value="CAD8122522.1"/>
    <property type="molecule type" value="Genomic_DNA"/>
</dbReference>
<keyword evidence="3" id="KW-1185">Reference proteome</keyword>
<dbReference type="OrthoDB" id="282327at2759"/>
<evidence type="ECO:0000313" key="2">
    <source>
        <dbReference type="EMBL" id="CAD8122522.1"/>
    </source>
</evidence>
<proteinExistence type="predicted"/>
<name>A0A8S1R600_9CILI</name>
<reference evidence="2" key="1">
    <citation type="submission" date="2021-01" db="EMBL/GenBank/DDBJ databases">
        <authorList>
            <consortium name="Genoscope - CEA"/>
            <person name="William W."/>
        </authorList>
    </citation>
    <scope>NUCLEOTIDE SEQUENCE</scope>
</reference>
<accession>A0A8S1R600</accession>
<keyword evidence="1" id="KW-0732">Signal</keyword>
<feature type="chain" id="PRO_5035820570" evidence="1">
    <location>
        <begin position="19"/>
        <end position="257"/>
    </location>
</feature>